<dbReference type="PANTHER" id="PTHR12830">
    <property type="entry name" value="ANAPHASE-PROMOTING COMPLEX SUBUNIT 5"/>
    <property type="match status" value="1"/>
</dbReference>
<proteinExistence type="predicted"/>
<evidence type="ECO:0000256" key="4">
    <source>
        <dbReference type="ARBA" id="ARBA00023306"/>
    </source>
</evidence>
<keyword evidence="4" id="KW-0131">Cell cycle</keyword>
<protein>
    <submittedName>
        <fullName evidence="7">FAT domain-containing protein</fullName>
    </submittedName>
</protein>
<organism evidence="7">
    <name type="scientific">Thelazia callipaeda</name>
    <name type="common">Oriental eyeworm</name>
    <name type="synonym">Parasitic nematode</name>
    <dbReference type="NCBI Taxonomy" id="103827"/>
    <lineage>
        <taxon>Eukaryota</taxon>
        <taxon>Metazoa</taxon>
        <taxon>Ecdysozoa</taxon>
        <taxon>Nematoda</taxon>
        <taxon>Chromadorea</taxon>
        <taxon>Rhabditida</taxon>
        <taxon>Spirurina</taxon>
        <taxon>Spiruromorpha</taxon>
        <taxon>Thelazioidea</taxon>
        <taxon>Thelaziidae</taxon>
        <taxon>Thelazia</taxon>
    </lineage>
</organism>
<dbReference type="WBParaSite" id="TCLT_0001040901-mRNA-1">
    <property type="protein sequence ID" value="TCLT_0001040901-mRNA-1"/>
    <property type="gene ID" value="TCLT_0001040901"/>
</dbReference>
<keyword evidence="1" id="KW-0132">Cell division</keyword>
<dbReference type="GO" id="GO:0070979">
    <property type="term" value="P:protein K11-linked ubiquitination"/>
    <property type="evidence" value="ECO:0007669"/>
    <property type="project" value="TreeGrafter"/>
</dbReference>
<dbReference type="AlphaFoldDB" id="A0A0N5DB47"/>
<accession>A0A0N5DB47</accession>
<dbReference type="InterPro" id="IPR011990">
    <property type="entry name" value="TPR-like_helical_dom_sf"/>
</dbReference>
<dbReference type="GO" id="GO:0051301">
    <property type="term" value="P:cell division"/>
    <property type="evidence" value="ECO:0007669"/>
    <property type="project" value="UniProtKB-KW"/>
</dbReference>
<keyword evidence="6" id="KW-1185">Reference proteome</keyword>
<keyword evidence="3" id="KW-0833">Ubl conjugation pathway</keyword>
<evidence type="ECO:0000256" key="1">
    <source>
        <dbReference type="ARBA" id="ARBA00022618"/>
    </source>
</evidence>
<reference evidence="5 6" key="2">
    <citation type="submission" date="2018-11" db="EMBL/GenBank/DDBJ databases">
        <authorList>
            <consortium name="Pathogen Informatics"/>
        </authorList>
    </citation>
    <scope>NUCLEOTIDE SEQUENCE [LARGE SCALE GENOMIC DNA]</scope>
</reference>
<name>A0A0N5DB47_THECL</name>
<evidence type="ECO:0000313" key="7">
    <source>
        <dbReference type="WBParaSite" id="TCLT_0001040901-mRNA-1"/>
    </source>
</evidence>
<dbReference type="Proteomes" id="UP000276776">
    <property type="component" value="Unassembled WGS sequence"/>
</dbReference>
<gene>
    <name evidence="5" type="ORF">TCLT_LOCUS10398</name>
</gene>
<evidence type="ECO:0000256" key="2">
    <source>
        <dbReference type="ARBA" id="ARBA00022776"/>
    </source>
</evidence>
<sequence>CAFHWKLCESLIEFDRAFFFGEWIAADQWIIVIEQLAPLDAGLRKAILLHAKGDLRESINVARQNVEKMKTCKDLRLRLRCDITLAMLYVSNKLEHVALSILEQCKNLACRHSLDLFEHIIVRRIAYIDAIEGRFDKALMKIERCKWILQTRSQPLENALLHMTIFTIYSRKSPKSPDSFSHQLNALAAARREFRRASVPLLEKTVLFQAASLYDSCKKIEERDECATLLYEMNERYPGKIDWTVL</sequence>
<dbReference type="InterPro" id="IPR037679">
    <property type="entry name" value="Apc5"/>
</dbReference>
<dbReference type="STRING" id="103827.A0A0N5DB47"/>
<reference evidence="7" key="1">
    <citation type="submission" date="2017-02" db="UniProtKB">
        <authorList>
            <consortium name="WormBaseParasite"/>
        </authorList>
    </citation>
    <scope>IDENTIFICATION</scope>
</reference>
<dbReference type="OMA" id="ERCKWIL"/>
<dbReference type="GO" id="GO:0005680">
    <property type="term" value="C:anaphase-promoting complex"/>
    <property type="evidence" value="ECO:0007669"/>
    <property type="project" value="InterPro"/>
</dbReference>
<dbReference type="UniPathway" id="UPA00143"/>
<dbReference type="GO" id="GO:0045842">
    <property type="term" value="P:positive regulation of mitotic metaphase/anaphase transition"/>
    <property type="evidence" value="ECO:0007669"/>
    <property type="project" value="TreeGrafter"/>
</dbReference>
<dbReference type="OrthoDB" id="2504561at2759"/>
<dbReference type="PANTHER" id="PTHR12830:SF9">
    <property type="entry name" value="ANAPHASE-PROMOTING COMPLEX SUBUNIT 5"/>
    <property type="match status" value="1"/>
</dbReference>
<keyword evidence="2" id="KW-0498">Mitosis</keyword>
<evidence type="ECO:0000256" key="3">
    <source>
        <dbReference type="ARBA" id="ARBA00022786"/>
    </source>
</evidence>
<evidence type="ECO:0000313" key="6">
    <source>
        <dbReference type="Proteomes" id="UP000276776"/>
    </source>
</evidence>
<evidence type="ECO:0000313" key="5">
    <source>
        <dbReference type="EMBL" id="VDN08087.1"/>
    </source>
</evidence>
<dbReference type="GO" id="GO:0031145">
    <property type="term" value="P:anaphase-promoting complex-dependent catabolic process"/>
    <property type="evidence" value="ECO:0007669"/>
    <property type="project" value="TreeGrafter"/>
</dbReference>
<dbReference type="SUPFAM" id="SSF48452">
    <property type="entry name" value="TPR-like"/>
    <property type="match status" value="1"/>
</dbReference>
<dbReference type="EMBL" id="UYYF01005089">
    <property type="protein sequence ID" value="VDN08087.1"/>
    <property type="molecule type" value="Genomic_DNA"/>
</dbReference>